<evidence type="ECO:0000313" key="2">
    <source>
        <dbReference type="EMBL" id="AOW02441.1"/>
    </source>
</evidence>
<dbReference type="GeneID" id="2909219"/>
<proteinExistence type="predicted"/>
<organism evidence="2 3">
    <name type="scientific">Yarrowia lipolytica</name>
    <name type="common">Candida lipolytica</name>
    <dbReference type="NCBI Taxonomy" id="4952"/>
    <lineage>
        <taxon>Eukaryota</taxon>
        <taxon>Fungi</taxon>
        <taxon>Dikarya</taxon>
        <taxon>Ascomycota</taxon>
        <taxon>Saccharomycotina</taxon>
        <taxon>Dipodascomycetes</taxon>
        <taxon>Dipodascales</taxon>
        <taxon>Dipodascales incertae sedis</taxon>
        <taxon>Yarrowia</taxon>
    </lineage>
</organism>
<dbReference type="AlphaFoldDB" id="A0A1D8N9X7"/>
<keyword evidence="1" id="KW-0472">Membrane</keyword>
<gene>
    <name evidence="2" type="ORF">YALI1_C08952g</name>
</gene>
<keyword evidence="1" id="KW-0812">Transmembrane</keyword>
<accession>A0A1D8N9X7</accession>
<feature type="transmembrane region" description="Helical" evidence="1">
    <location>
        <begin position="12"/>
        <end position="38"/>
    </location>
</feature>
<dbReference type="EMBL" id="CP017555">
    <property type="protein sequence ID" value="AOW02441.1"/>
    <property type="molecule type" value="Genomic_DNA"/>
</dbReference>
<name>A0A1D8N9X7_YARLL</name>
<evidence type="ECO:0000313" key="3">
    <source>
        <dbReference type="Proteomes" id="UP000182444"/>
    </source>
</evidence>
<reference evidence="2 3" key="1">
    <citation type="journal article" date="2016" name="PLoS ONE">
        <title>Sequence Assembly of Yarrowia lipolytica Strain W29/CLIB89 Shows Transposable Element Diversity.</title>
        <authorList>
            <person name="Magnan C."/>
            <person name="Yu J."/>
            <person name="Chang I."/>
            <person name="Jahn E."/>
            <person name="Kanomata Y."/>
            <person name="Wu J."/>
            <person name="Zeller M."/>
            <person name="Oakes M."/>
            <person name="Baldi P."/>
            <person name="Sandmeyer S."/>
        </authorList>
    </citation>
    <scope>NUCLEOTIDE SEQUENCE [LARGE SCALE GENOMIC DNA]</scope>
    <source>
        <strain evidence="3">CLIB89(W29)</strain>
    </source>
</reference>
<dbReference type="RefSeq" id="XP_501527.3">
    <property type="nucleotide sequence ID" value="XM_501527.3"/>
</dbReference>
<dbReference type="KEGG" id="yli:2909219"/>
<sequence length="601" mass="68567">MRWATYDWVFRARVRAVLSCSWFLYTVHVMTTIAIVTVPRMTLPVELCLQLFHLCDLESCLALSESSCTFFHVFEGLDDSLIRSKVQKRVPWMTLDESGTQIYTWARAARLIRSRTSGVRSKSPKWKVVKNLRPLLSVHPVVEFLPTVSIDTNLPDSFEPIFDEIDPRHEPYKFQGEHLCVGDISMNLKTLRKSVISPAESKRPKQLSQIFDDRPDHSTMVIHEDDPVGQRLWFSGENSTTIHLTEQRRGHMYSQIDYLIDKPGSTLEDGSIGFDPCSSVALPLIRDDGANGHYRIKMLPAPFGGAFIVEYSTPTLRISYMDPNPYENKVVLLAKLEGHTITTFPVDIQIEIYNGLLYFNVDGQFVRLWVDLGFQKRQTYQQFTKLNVSTEVRGFYQQRKYTRALSATRTDWAPIGIYTETTGHADLDPRGKERYVTASNSDPFYVGDLLTGKTFVAKYGDGMPVVHLAGASADSDTPVFYEWAMDDFEGLCDDLRASSDTQPTQSREDLCTTITMHDFWSRILRMDVDMERVVMTLRHTDNVTVGYVGLQGQSLGDEDDKQMPVPWREGAFGKVEMFEAVEVIDDELEQEAEEERVGFKV</sequence>
<protein>
    <submittedName>
        <fullName evidence="2">Uncharacterized protein</fullName>
    </submittedName>
</protein>
<keyword evidence="1" id="KW-1133">Transmembrane helix</keyword>
<dbReference type="VEuPathDB" id="FungiDB:YALI1_C08952g"/>
<evidence type="ECO:0000256" key="1">
    <source>
        <dbReference type="SAM" id="Phobius"/>
    </source>
</evidence>
<dbReference type="Proteomes" id="UP000182444">
    <property type="component" value="Chromosome 1C"/>
</dbReference>
<dbReference type="VEuPathDB" id="FungiDB:YALI0_C06710g"/>